<comment type="function">
    <text evidence="1">Catalyzes the synthesis of alpha-ribazole-5'-phosphate from nicotinate mononucleotide (NAMN) and 5,6-dimethylbenzimidazole (DMB).</text>
</comment>
<keyword evidence="13" id="KW-1185">Reference proteome</keyword>
<evidence type="ECO:0000313" key="13">
    <source>
        <dbReference type="Proteomes" id="UP000606889"/>
    </source>
</evidence>
<keyword evidence="6" id="KW-0169">Cobalamin biosynthesis</keyword>
<evidence type="ECO:0000256" key="6">
    <source>
        <dbReference type="ARBA" id="ARBA00022573"/>
    </source>
</evidence>
<gene>
    <name evidence="12" type="primary">cobT</name>
    <name evidence="12" type="ORF">H8S18_12575</name>
</gene>
<dbReference type="InterPro" id="IPR023195">
    <property type="entry name" value="Nict_dMeBzImd_PRibTrfase_N"/>
</dbReference>
<comment type="similarity">
    <text evidence="3">Belongs to the CobT family.</text>
</comment>
<evidence type="ECO:0000256" key="3">
    <source>
        <dbReference type="ARBA" id="ARBA00007110"/>
    </source>
</evidence>
<evidence type="ECO:0000256" key="5">
    <source>
        <dbReference type="ARBA" id="ARBA00015486"/>
    </source>
</evidence>
<dbReference type="CDD" id="cd02439">
    <property type="entry name" value="DMB-PRT_CobT"/>
    <property type="match status" value="1"/>
</dbReference>
<comment type="caution">
    <text evidence="12">The sequence shown here is derived from an EMBL/GenBank/DDBJ whole genome shotgun (WGS) entry which is preliminary data.</text>
</comment>
<dbReference type="PANTHER" id="PTHR43463">
    <property type="entry name" value="NICOTINATE-NUCLEOTIDE--DIMETHYLBENZIMIDAZOLE PHOSPHORIBOSYLTRANSFERASE"/>
    <property type="match status" value="1"/>
</dbReference>
<reference evidence="12 13" key="1">
    <citation type="submission" date="2020-08" db="EMBL/GenBank/DDBJ databases">
        <title>Genome public.</title>
        <authorList>
            <person name="Liu C."/>
            <person name="Sun Q."/>
        </authorList>
    </citation>
    <scope>NUCLEOTIDE SEQUENCE [LARGE SCALE GENOMIC DNA]</scope>
    <source>
        <strain evidence="12 13">NSJ-35</strain>
    </source>
</reference>
<evidence type="ECO:0000256" key="10">
    <source>
        <dbReference type="NCBIfam" id="TIGR03160"/>
    </source>
</evidence>
<name>A0ABR7EHD3_9FIRM</name>
<dbReference type="SUPFAM" id="SSF52733">
    <property type="entry name" value="Nicotinate mononucleotide:5,6-dimethylbenzimidazole phosphoribosyltransferase (CobT)"/>
    <property type="match status" value="1"/>
</dbReference>
<dbReference type="Pfam" id="PF02277">
    <property type="entry name" value="DBI_PRT"/>
    <property type="match status" value="1"/>
</dbReference>
<protein>
    <recommendedName>
        <fullName evidence="5 10">Nicotinate-nucleotide--dimethylbenzimidazole phosphoribosyltransferase</fullName>
        <ecNumber evidence="4 10">2.4.2.21</ecNumber>
    </recommendedName>
</protein>
<evidence type="ECO:0000256" key="4">
    <source>
        <dbReference type="ARBA" id="ARBA00011991"/>
    </source>
</evidence>
<dbReference type="PANTHER" id="PTHR43463:SF1">
    <property type="entry name" value="NICOTINATE-NUCLEOTIDE--DIMETHYLBENZIMIDAZOLE PHOSPHORIBOSYLTRANSFERASE"/>
    <property type="match status" value="1"/>
</dbReference>
<keyword evidence="7 12" id="KW-0328">Glycosyltransferase</keyword>
<evidence type="ECO:0000256" key="1">
    <source>
        <dbReference type="ARBA" id="ARBA00002197"/>
    </source>
</evidence>
<accession>A0ABR7EHD3</accession>
<dbReference type="RefSeq" id="WP_186858624.1">
    <property type="nucleotide sequence ID" value="NZ_JACOON010000007.1"/>
</dbReference>
<dbReference type="NCBIfam" id="NF000996">
    <property type="entry name" value="PRK00105.1"/>
    <property type="match status" value="1"/>
</dbReference>
<proteinExistence type="inferred from homology"/>
<dbReference type="EC" id="2.4.2.21" evidence="4 10"/>
<keyword evidence="11" id="KW-0812">Transmembrane</keyword>
<dbReference type="InterPro" id="IPR017846">
    <property type="entry name" value="Nict_dMeBzImd_PRibTrfase_bact"/>
</dbReference>
<dbReference type="Proteomes" id="UP000606889">
    <property type="component" value="Unassembled WGS sequence"/>
</dbReference>
<dbReference type="InterPro" id="IPR003200">
    <property type="entry name" value="Nict_dMeBzImd_PRibTrfase"/>
</dbReference>
<comment type="catalytic activity">
    <reaction evidence="9">
        <text>5,6-dimethylbenzimidazole + nicotinate beta-D-ribonucleotide = alpha-ribazole 5'-phosphate + nicotinate + H(+)</text>
        <dbReference type="Rhea" id="RHEA:11196"/>
        <dbReference type="ChEBI" id="CHEBI:15378"/>
        <dbReference type="ChEBI" id="CHEBI:15890"/>
        <dbReference type="ChEBI" id="CHEBI:32544"/>
        <dbReference type="ChEBI" id="CHEBI:57502"/>
        <dbReference type="ChEBI" id="CHEBI:57918"/>
        <dbReference type="EC" id="2.4.2.21"/>
    </reaction>
</comment>
<evidence type="ECO:0000256" key="8">
    <source>
        <dbReference type="ARBA" id="ARBA00022679"/>
    </source>
</evidence>
<feature type="transmembrane region" description="Helical" evidence="11">
    <location>
        <begin position="253"/>
        <end position="274"/>
    </location>
</feature>
<sequence>MGLNSYLEKITLPDENARKLSHKRWNSIAKPLGSLGLLEEAVEKIAAIQGSADIRLERKYVVPMCADNGVVAQGVSQSDQTVTAAVTDNFVKGMTSVCCMAKKIGAEIVPVDIGVRYPLTEQGILNRKIMRGTHDITKGPAMSREQAERAVMTGIEVVGLLKKQGADIIATGEMGIGNTTTSAAVGAVLLGKKAREVTGIGAGLDEKRFQKKTEAIRQAIELNRPDQNDPVGLLSKLGGLDIGGMTGLYIGGAIYHIPIVIDGMISAVAALLAIKICDKTREYMIASHISREPLGKALLKEIGLEAMIDAGMCLGEGTGAVCAMGMIDMALAVYREMGTFSELEIEEYIDYKAERDRVRQERGGVPGRA</sequence>
<dbReference type="NCBIfam" id="TIGR03160">
    <property type="entry name" value="cobT_DBIPRT"/>
    <property type="match status" value="1"/>
</dbReference>
<dbReference type="EMBL" id="JACOON010000007">
    <property type="protein sequence ID" value="MBC5649175.1"/>
    <property type="molecule type" value="Genomic_DNA"/>
</dbReference>
<keyword evidence="11" id="KW-1133">Transmembrane helix</keyword>
<comment type="pathway">
    <text evidence="2">Nucleoside biosynthesis; alpha-ribazole biosynthesis; alpha-ribazole from 5,6-dimethylbenzimidazole: step 1/2.</text>
</comment>
<organism evidence="12 13">
    <name type="scientific">Christensenella tenuis</name>
    <dbReference type="NCBI Taxonomy" id="2763033"/>
    <lineage>
        <taxon>Bacteria</taxon>
        <taxon>Bacillati</taxon>
        <taxon>Bacillota</taxon>
        <taxon>Clostridia</taxon>
        <taxon>Christensenellales</taxon>
        <taxon>Christensenellaceae</taxon>
        <taxon>Christensenella</taxon>
    </lineage>
</organism>
<evidence type="ECO:0000256" key="11">
    <source>
        <dbReference type="SAM" id="Phobius"/>
    </source>
</evidence>
<dbReference type="InterPro" id="IPR036087">
    <property type="entry name" value="Nict_dMeBzImd_PRibTrfase_sf"/>
</dbReference>
<dbReference type="Gene3D" id="3.40.50.10210">
    <property type="match status" value="1"/>
</dbReference>
<evidence type="ECO:0000313" key="12">
    <source>
        <dbReference type="EMBL" id="MBC5649175.1"/>
    </source>
</evidence>
<dbReference type="Gene3D" id="1.10.1610.10">
    <property type="match status" value="1"/>
</dbReference>
<keyword evidence="11" id="KW-0472">Membrane</keyword>
<dbReference type="GO" id="GO:0008939">
    <property type="term" value="F:nicotinate-nucleotide-dimethylbenzimidazole phosphoribosyltransferase activity"/>
    <property type="evidence" value="ECO:0007669"/>
    <property type="project" value="UniProtKB-EC"/>
</dbReference>
<evidence type="ECO:0000256" key="7">
    <source>
        <dbReference type="ARBA" id="ARBA00022676"/>
    </source>
</evidence>
<evidence type="ECO:0000256" key="9">
    <source>
        <dbReference type="ARBA" id="ARBA00047340"/>
    </source>
</evidence>
<evidence type="ECO:0000256" key="2">
    <source>
        <dbReference type="ARBA" id="ARBA00005049"/>
    </source>
</evidence>
<keyword evidence="8 12" id="KW-0808">Transferase</keyword>